<dbReference type="GO" id="GO:0003755">
    <property type="term" value="F:peptidyl-prolyl cis-trans isomerase activity"/>
    <property type="evidence" value="ECO:0007669"/>
    <property type="project" value="UniProtKB-KW"/>
</dbReference>
<organism evidence="5 6">
    <name type="scientific">Luteolibacter luteus</name>
    <dbReference type="NCBI Taxonomy" id="2728835"/>
    <lineage>
        <taxon>Bacteria</taxon>
        <taxon>Pseudomonadati</taxon>
        <taxon>Verrucomicrobiota</taxon>
        <taxon>Verrucomicrobiia</taxon>
        <taxon>Verrucomicrobiales</taxon>
        <taxon>Verrucomicrobiaceae</taxon>
        <taxon>Luteolibacter</taxon>
    </lineage>
</organism>
<dbReference type="Pfam" id="PF00639">
    <property type="entry name" value="Rotamase"/>
    <property type="match status" value="1"/>
</dbReference>
<keyword evidence="1" id="KW-0413">Isomerase</keyword>
<dbReference type="AlphaFoldDB" id="A0A858RPQ5"/>
<feature type="domain" description="PpiC" evidence="4">
    <location>
        <begin position="204"/>
        <end position="306"/>
    </location>
</feature>
<evidence type="ECO:0000259" key="4">
    <source>
        <dbReference type="PROSITE" id="PS50198"/>
    </source>
</evidence>
<dbReference type="EMBL" id="CP051774">
    <property type="protein sequence ID" value="QJE98842.1"/>
    <property type="molecule type" value="Genomic_DNA"/>
</dbReference>
<dbReference type="SUPFAM" id="SSF54534">
    <property type="entry name" value="FKBP-like"/>
    <property type="match status" value="1"/>
</dbReference>
<dbReference type="InterPro" id="IPR000297">
    <property type="entry name" value="PPIase_PpiC"/>
</dbReference>
<keyword evidence="3" id="KW-0732">Signal</keyword>
<dbReference type="InterPro" id="IPR046357">
    <property type="entry name" value="PPIase_dom_sf"/>
</dbReference>
<dbReference type="PANTHER" id="PTHR47245:SF2">
    <property type="entry name" value="PEPTIDYL-PROLYL CIS-TRANS ISOMERASE HP_0175-RELATED"/>
    <property type="match status" value="1"/>
</dbReference>
<dbReference type="PANTHER" id="PTHR47245">
    <property type="entry name" value="PEPTIDYLPROLYL ISOMERASE"/>
    <property type="match status" value="1"/>
</dbReference>
<sequence length="352" mass="39202">MNSRFVWLALLAATGLSSAQEPAPAPAPPAAPPAQPQFQPPGGAFEVNAIAAVVNGRTITKSKLNFLLARDYAILATQFPRRGAEFERQVLEARDKILQELIDREIILSEFKELEKKGASLPERAVDREINRQIRENYNNSEDLFQEELKKARMSRIAYREMTKQQLIVEAMRAEKASEAPPPIPSEIQKEYNEIKDTIRDISKDKITFNKIFLPRQDADNPLATPESQLALAEQLVVEINNGADIAELAKKHSRDAFAADGGFQKDLPRTDLAPEFAAILFKNKVGDLVGPLEDPAGFTIVKIVGISPGPAPSLSEVKEQIDGRVRRKKSAVAYEKWMQDKRKTAVVVRKI</sequence>
<evidence type="ECO:0000313" key="5">
    <source>
        <dbReference type="EMBL" id="QJE98842.1"/>
    </source>
</evidence>
<dbReference type="PROSITE" id="PS50198">
    <property type="entry name" value="PPIC_PPIASE_2"/>
    <property type="match status" value="1"/>
</dbReference>
<keyword evidence="1" id="KW-0697">Rotamase</keyword>
<dbReference type="Gene3D" id="3.10.50.40">
    <property type="match status" value="1"/>
</dbReference>
<accession>A0A858RPQ5</accession>
<evidence type="ECO:0000256" key="2">
    <source>
        <dbReference type="SAM" id="MobiDB-lite"/>
    </source>
</evidence>
<dbReference type="InterPro" id="IPR050245">
    <property type="entry name" value="PrsA_foldase"/>
</dbReference>
<evidence type="ECO:0000256" key="1">
    <source>
        <dbReference type="PROSITE-ProRule" id="PRU00278"/>
    </source>
</evidence>
<feature type="signal peptide" evidence="3">
    <location>
        <begin position="1"/>
        <end position="19"/>
    </location>
</feature>
<proteinExistence type="predicted"/>
<name>A0A858RPQ5_9BACT</name>
<protein>
    <recommendedName>
        <fullName evidence="4">PpiC domain-containing protein</fullName>
    </recommendedName>
</protein>
<dbReference type="KEGG" id="luo:HHL09_24695"/>
<dbReference type="Pfam" id="PF13624">
    <property type="entry name" value="SurA_N_3"/>
    <property type="match status" value="1"/>
</dbReference>
<feature type="chain" id="PRO_5032761641" description="PpiC domain-containing protein" evidence="3">
    <location>
        <begin position="20"/>
        <end position="352"/>
    </location>
</feature>
<feature type="compositionally biased region" description="Pro residues" evidence="2">
    <location>
        <begin position="23"/>
        <end position="39"/>
    </location>
</feature>
<gene>
    <name evidence="5" type="ORF">HHL09_24695</name>
</gene>
<keyword evidence="6" id="KW-1185">Reference proteome</keyword>
<evidence type="ECO:0000256" key="3">
    <source>
        <dbReference type="SAM" id="SignalP"/>
    </source>
</evidence>
<dbReference type="Gene3D" id="1.10.4030.10">
    <property type="entry name" value="Porin chaperone SurA, peptide-binding domain"/>
    <property type="match status" value="1"/>
</dbReference>
<reference evidence="5 6" key="1">
    <citation type="submission" date="2020-04" db="EMBL/GenBank/DDBJ databases">
        <title>Luteolibacter sp. G-1-1-1 isolated from soil.</title>
        <authorList>
            <person name="Dahal R.H."/>
        </authorList>
    </citation>
    <scope>NUCLEOTIDE SEQUENCE [LARGE SCALE GENOMIC DNA]</scope>
    <source>
        <strain evidence="5 6">G-1-1-1</strain>
    </source>
</reference>
<dbReference type="Proteomes" id="UP000501812">
    <property type="component" value="Chromosome"/>
</dbReference>
<evidence type="ECO:0000313" key="6">
    <source>
        <dbReference type="Proteomes" id="UP000501812"/>
    </source>
</evidence>
<dbReference type="InterPro" id="IPR027304">
    <property type="entry name" value="Trigger_fact/SurA_dom_sf"/>
</dbReference>
<dbReference type="RefSeq" id="WP_169457328.1">
    <property type="nucleotide sequence ID" value="NZ_CP051774.1"/>
</dbReference>
<dbReference type="SUPFAM" id="SSF109998">
    <property type="entry name" value="Triger factor/SurA peptide-binding domain-like"/>
    <property type="match status" value="1"/>
</dbReference>
<feature type="region of interest" description="Disordered" evidence="2">
    <location>
        <begin position="19"/>
        <end position="41"/>
    </location>
</feature>